<dbReference type="SUPFAM" id="SSF56219">
    <property type="entry name" value="DNase I-like"/>
    <property type="match status" value="1"/>
</dbReference>
<evidence type="ECO:0000259" key="2">
    <source>
        <dbReference type="Pfam" id="PF19580"/>
    </source>
</evidence>
<sequence length="352" mass="40126">MQKSLNLLILSISILAYQLAEAQEKRDYNAYSIGFYNVENLFDIYDSPDTFDEDFTPSGKYRWTEKLYQKKLENLARVISSMGREELPSPPAIVGLCEIENLQVLEDLVKMPLLAPYNYQIVHSDSPDERGIDVALLYRANTFKLKDWKKHTLLIYEAKNTSKRDFTRDQLVVSGSIDSEDIHFIVNHWPSRSGGEKLSSYKRAEAARLNKSIVDSLQRQDPYAMIVNMGDFNDDPANASLNKILGARAKKEQVEFGGLYNPFAAIASEGAGTSAYRDQWNLFDQILVSKSLIEKSPEKLTFFRAYIFNPLFLITSKGTYKNYPFRSFGQSGFTSGFSDHFPVYIILTKEAD</sequence>
<evidence type="ECO:0000256" key="1">
    <source>
        <dbReference type="SAM" id="SignalP"/>
    </source>
</evidence>
<name>A0A9X3I0F8_9FLAO</name>
<keyword evidence="1" id="KW-0732">Signal</keyword>
<dbReference type="Proteomes" id="UP001148482">
    <property type="component" value="Unassembled WGS sequence"/>
</dbReference>
<keyword evidence="3" id="KW-0378">Hydrolase</keyword>
<feature type="chain" id="PRO_5040958727" evidence="1">
    <location>
        <begin position="23"/>
        <end position="352"/>
    </location>
</feature>
<comment type="caution">
    <text evidence="3">The sequence shown here is derived from an EMBL/GenBank/DDBJ whole genome shotgun (WGS) entry which is preliminary data.</text>
</comment>
<dbReference type="PANTHER" id="PTHR42834">
    <property type="entry name" value="ENDONUCLEASE/EXONUCLEASE/PHOSPHATASE FAMILY PROTEIN (AFU_ORTHOLOGUE AFUA_3G09210)"/>
    <property type="match status" value="1"/>
</dbReference>
<dbReference type="PANTHER" id="PTHR42834:SF1">
    <property type="entry name" value="ENDONUCLEASE_EXONUCLEASE_PHOSPHATASE FAMILY PROTEIN (AFU_ORTHOLOGUE AFUA_3G09210)"/>
    <property type="match status" value="1"/>
</dbReference>
<dbReference type="GO" id="GO:0004519">
    <property type="term" value="F:endonuclease activity"/>
    <property type="evidence" value="ECO:0007669"/>
    <property type="project" value="UniProtKB-KW"/>
</dbReference>
<organism evidence="3 4">
    <name type="scientific">Salinimicrobium profundisediminis</name>
    <dbReference type="NCBI Taxonomy" id="2994553"/>
    <lineage>
        <taxon>Bacteria</taxon>
        <taxon>Pseudomonadati</taxon>
        <taxon>Bacteroidota</taxon>
        <taxon>Flavobacteriia</taxon>
        <taxon>Flavobacteriales</taxon>
        <taxon>Flavobacteriaceae</taxon>
        <taxon>Salinimicrobium</taxon>
    </lineage>
</organism>
<dbReference type="Pfam" id="PF19580">
    <property type="entry name" value="Exo_endo_phos_3"/>
    <property type="match status" value="1"/>
</dbReference>
<keyword evidence="4" id="KW-1185">Reference proteome</keyword>
<protein>
    <submittedName>
        <fullName evidence="3">Endonuclease/exonuclease/phosphatase family protein</fullName>
    </submittedName>
</protein>
<feature type="domain" description="Endonuclease/exonuclease/phosphatase" evidence="2">
    <location>
        <begin position="32"/>
        <end position="349"/>
    </location>
</feature>
<dbReference type="AlphaFoldDB" id="A0A9X3I0F8"/>
<accession>A0A9X3I0F8</accession>
<proteinExistence type="predicted"/>
<evidence type="ECO:0000313" key="3">
    <source>
        <dbReference type="EMBL" id="MCX2836887.1"/>
    </source>
</evidence>
<reference evidence="3" key="1">
    <citation type="submission" date="2022-11" db="EMBL/GenBank/DDBJ databases">
        <title>Salinimicrobium profundisediminis sp. nov., isolated from deep-sea sediment of the Mariana Trench.</title>
        <authorList>
            <person name="Fu H."/>
        </authorList>
    </citation>
    <scope>NUCLEOTIDE SEQUENCE</scope>
    <source>
        <strain evidence="3">MT39</strain>
    </source>
</reference>
<gene>
    <name evidence="3" type="ORF">OQ279_01880</name>
</gene>
<keyword evidence="3" id="KW-0255">Endonuclease</keyword>
<keyword evidence="3" id="KW-0540">Nuclease</keyword>
<dbReference type="Gene3D" id="3.60.10.10">
    <property type="entry name" value="Endonuclease/exonuclease/phosphatase"/>
    <property type="match status" value="1"/>
</dbReference>
<dbReference type="InterPro" id="IPR005135">
    <property type="entry name" value="Endo/exonuclease/phosphatase"/>
</dbReference>
<dbReference type="InterPro" id="IPR036691">
    <property type="entry name" value="Endo/exonu/phosph_ase_sf"/>
</dbReference>
<dbReference type="EMBL" id="JAPJDA010000002">
    <property type="protein sequence ID" value="MCX2836887.1"/>
    <property type="molecule type" value="Genomic_DNA"/>
</dbReference>
<feature type="signal peptide" evidence="1">
    <location>
        <begin position="1"/>
        <end position="22"/>
    </location>
</feature>
<evidence type="ECO:0000313" key="4">
    <source>
        <dbReference type="Proteomes" id="UP001148482"/>
    </source>
</evidence>